<sequence length="216" mass="24312">MLVEEIMNTNVITLPPTATIAEAAKQLQENRIRHIPIIDSKTQVIGIVSDRDVRDASPSIFYQNSKENILQNEIQTIMSHPVITVHPLDFVEEVAGIFYDEEFACVPVVRDNKLVGIVTEKDMLYTLIHITGTNVQSSHIEVKVPHKPGILPEVASVFGKRKANIISVLVYPYKNDPNYKVLVFRIQTMNPTPVIDDLRKAGFELMWPNNITGPKS</sequence>
<dbReference type="PROSITE" id="PS51671">
    <property type="entry name" value="ACT"/>
    <property type="match status" value="1"/>
</dbReference>
<dbReference type="OrthoDB" id="9781631at2"/>
<evidence type="ECO:0000256" key="1">
    <source>
        <dbReference type="ARBA" id="ARBA00023122"/>
    </source>
</evidence>
<evidence type="ECO:0000256" key="2">
    <source>
        <dbReference type="PROSITE-ProRule" id="PRU00703"/>
    </source>
</evidence>
<evidence type="ECO:0000259" key="3">
    <source>
        <dbReference type="PROSITE" id="PS51371"/>
    </source>
</evidence>
<evidence type="ECO:0000313" key="5">
    <source>
        <dbReference type="EMBL" id="ASN04967.1"/>
    </source>
</evidence>
<dbReference type="Pfam" id="PF01842">
    <property type="entry name" value="ACT"/>
    <property type="match status" value="1"/>
</dbReference>
<dbReference type="Pfam" id="PF00571">
    <property type="entry name" value="CBS"/>
    <property type="match status" value="2"/>
</dbReference>
<dbReference type="Proteomes" id="UP000204391">
    <property type="component" value="Chromosome"/>
</dbReference>
<evidence type="ECO:0000313" key="6">
    <source>
        <dbReference type="Proteomes" id="UP000204391"/>
    </source>
</evidence>
<accession>A0A221MBG1</accession>
<dbReference type="SMART" id="SM00116">
    <property type="entry name" value="CBS"/>
    <property type="match status" value="2"/>
</dbReference>
<feature type="domain" description="CBS" evidence="3">
    <location>
        <begin position="78"/>
        <end position="137"/>
    </location>
</feature>
<feature type="domain" description="CBS" evidence="3">
    <location>
        <begin position="7"/>
        <end position="67"/>
    </location>
</feature>
<dbReference type="InterPro" id="IPR002912">
    <property type="entry name" value="ACT_dom"/>
</dbReference>
<dbReference type="KEGG" id="vne:CFK40_08060"/>
<gene>
    <name evidence="5" type="ORF">CFK40_08060</name>
</gene>
<dbReference type="InterPro" id="IPR051257">
    <property type="entry name" value="Diverse_CBS-Domain"/>
</dbReference>
<dbReference type="AlphaFoldDB" id="A0A221MBG1"/>
<evidence type="ECO:0000259" key="4">
    <source>
        <dbReference type="PROSITE" id="PS51671"/>
    </source>
</evidence>
<dbReference type="EMBL" id="CP022437">
    <property type="protein sequence ID" value="ASN04967.1"/>
    <property type="molecule type" value="Genomic_DNA"/>
</dbReference>
<dbReference type="Gene3D" id="3.10.580.10">
    <property type="entry name" value="CBS-domain"/>
    <property type="match status" value="1"/>
</dbReference>
<dbReference type="PROSITE" id="PS51371">
    <property type="entry name" value="CBS"/>
    <property type="match status" value="2"/>
</dbReference>
<dbReference type="InterPro" id="IPR045865">
    <property type="entry name" value="ACT-like_dom_sf"/>
</dbReference>
<feature type="domain" description="ACT" evidence="4">
    <location>
        <begin position="139"/>
        <end position="216"/>
    </location>
</feature>
<protein>
    <submittedName>
        <fullName evidence="5">Acetoin utilization protein AcuB</fullName>
    </submittedName>
</protein>
<dbReference type="SUPFAM" id="SSF54631">
    <property type="entry name" value="CBS-domain pair"/>
    <property type="match status" value="1"/>
</dbReference>
<dbReference type="SUPFAM" id="SSF55021">
    <property type="entry name" value="ACT-like"/>
    <property type="match status" value="1"/>
</dbReference>
<keyword evidence="1 2" id="KW-0129">CBS domain</keyword>
<dbReference type="InterPro" id="IPR000644">
    <property type="entry name" value="CBS_dom"/>
</dbReference>
<name>A0A221MBG1_9BACI</name>
<dbReference type="CDD" id="cd04584">
    <property type="entry name" value="CBS_pair_AcuB_like"/>
    <property type="match status" value="1"/>
</dbReference>
<dbReference type="PANTHER" id="PTHR43080">
    <property type="entry name" value="CBS DOMAIN-CONTAINING PROTEIN CBSX3, MITOCHONDRIAL"/>
    <property type="match status" value="1"/>
</dbReference>
<reference evidence="5 6" key="1">
    <citation type="journal article" date="2003" name="Int. J. Syst. Evol. Microbiol.">
        <title>Virgibacillus carmonensis sp. nov., Virgibacillus necropolis sp. nov. and Virgibacillus picturae sp. nov., three novel species isolated from deteriorated mural paintings, transfer of the species of the genus salibacillus to Virgibacillus, as Virgibacillus marismortui comb. nov. and Virgibacillus salexigens comb. nov., and emended description of the genus Virgibacillus.</title>
        <authorList>
            <person name="Heyrman J."/>
            <person name="Logan N.A."/>
            <person name="Busse H.J."/>
            <person name="Balcaen A."/>
            <person name="Lebbe L."/>
            <person name="Rodriguez-Diaz M."/>
            <person name="Swings J."/>
            <person name="De Vos P."/>
        </authorList>
    </citation>
    <scope>NUCLEOTIDE SEQUENCE [LARGE SCALE GENOMIC DNA]</scope>
    <source>
        <strain evidence="5 6">LMG 19488</strain>
    </source>
</reference>
<dbReference type="CDD" id="cd04883">
    <property type="entry name" value="ACT_AcuB"/>
    <property type="match status" value="1"/>
</dbReference>
<proteinExistence type="predicted"/>
<dbReference type="InterPro" id="IPR046342">
    <property type="entry name" value="CBS_dom_sf"/>
</dbReference>
<keyword evidence="6" id="KW-1185">Reference proteome</keyword>
<organism evidence="5 6">
    <name type="scientific">Virgibacillus necropolis</name>
    <dbReference type="NCBI Taxonomy" id="163877"/>
    <lineage>
        <taxon>Bacteria</taxon>
        <taxon>Bacillati</taxon>
        <taxon>Bacillota</taxon>
        <taxon>Bacilli</taxon>
        <taxon>Bacillales</taxon>
        <taxon>Bacillaceae</taxon>
        <taxon>Virgibacillus</taxon>
    </lineage>
</organism>
<dbReference type="RefSeq" id="WP_089531818.1">
    <property type="nucleotide sequence ID" value="NZ_CP022437.1"/>
</dbReference>
<dbReference type="PANTHER" id="PTHR43080:SF2">
    <property type="entry name" value="CBS DOMAIN-CONTAINING PROTEIN"/>
    <property type="match status" value="1"/>
</dbReference>